<evidence type="ECO:0000256" key="8">
    <source>
        <dbReference type="ARBA" id="ARBA00023163"/>
    </source>
</evidence>
<protein>
    <recommendedName>
        <fullName evidence="10">Regulator of SigK</fullName>
    </recommendedName>
    <alternativeName>
        <fullName evidence="9">Sigma-K anti-sigma factor RskA</fullName>
    </alternativeName>
</protein>
<dbReference type="GO" id="GO:0006417">
    <property type="term" value="P:regulation of translation"/>
    <property type="evidence" value="ECO:0007669"/>
    <property type="project" value="TreeGrafter"/>
</dbReference>
<dbReference type="Pfam" id="PF22618">
    <property type="entry name" value="RskA_N"/>
    <property type="match status" value="1"/>
</dbReference>
<dbReference type="EMBL" id="BONZ01000096">
    <property type="protein sequence ID" value="GIH20421.1"/>
    <property type="molecule type" value="Genomic_DNA"/>
</dbReference>
<dbReference type="InterPro" id="IPR051474">
    <property type="entry name" value="Anti-sigma-K/W_factor"/>
</dbReference>
<dbReference type="PANTHER" id="PTHR37461">
    <property type="entry name" value="ANTI-SIGMA-K FACTOR RSKA"/>
    <property type="match status" value="1"/>
</dbReference>
<dbReference type="Proteomes" id="UP000642748">
    <property type="component" value="Unassembled WGS sequence"/>
</dbReference>
<evidence type="ECO:0000256" key="6">
    <source>
        <dbReference type="ARBA" id="ARBA00023015"/>
    </source>
</evidence>
<evidence type="ECO:0000256" key="7">
    <source>
        <dbReference type="ARBA" id="ARBA00023136"/>
    </source>
</evidence>
<dbReference type="GO" id="GO:0005886">
    <property type="term" value="C:plasma membrane"/>
    <property type="evidence" value="ECO:0007669"/>
    <property type="project" value="UniProtKB-SubCell"/>
</dbReference>
<dbReference type="InterPro" id="IPR053877">
    <property type="entry name" value="RskA_N"/>
</dbReference>
<evidence type="ECO:0000256" key="12">
    <source>
        <dbReference type="SAM" id="Phobius"/>
    </source>
</evidence>
<keyword evidence="4 12" id="KW-0812">Transmembrane</keyword>
<dbReference type="AlphaFoldDB" id="A0A8J3R5K0"/>
<keyword evidence="8" id="KW-0804">Transcription</keyword>
<dbReference type="RefSeq" id="WP_203923875.1">
    <property type="nucleotide sequence ID" value="NZ_BONZ01000096.1"/>
</dbReference>
<feature type="region of interest" description="Disordered" evidence="11">
    <location>
        <begin position="220"/>
        <end position="241"/>
    </location>
</feature>
<name>A0A8J3R5K0_9ACTN</name>
<evidence type="ECO:0000259" key="13">
    <source>
        <dbReference type="Pfam" id="PF10099"/>
    </source>
</evidence>
<evidence type="ECO:0000256" key="10">
    <source>
        <dbReference type="ARBA" id="ARBA00030803"/>
    </source>
</evidence>
<evidence type="ECO:0000313" key="15">
    <source>
        <dbReference type="EMBL" id="GIH20421.1"/>
    </source>
</evidence>
<evidence type="ECO:0000313" key="16">
    <source>
        <dbReference type="Proteomes" id="UP000642748"/>
    </source>
</evidence>
<organism evidence="15 16">
    <name type="scientific">Rugosimonospora africana</name>
    <dbReference type="NCBI Taxonomy" id="556532"/>
    <lineage>
        <taxon>Bacteria</taxon>
        <taxon>Bacillati</taxon>
        <taxon>Actinomycetota</taxon>
        <taxon>Actinomycetes</taxon>
        <taxon>Micromonosporales</taxon>
        <taxon>Micromonosporaceae</taxon>
        <taxon>Rugosimonospora</taxon>
    </lineage>
</organism>
<feature type="domain" description="Anti-sigma-K factor RskA N-terminal" evidence="14">
    <location>
        <begin position="6"/>
        <end position="47"/>
    </location>
</feature>
<keyword evidence="5 12" id="KW-1133">Transmembrane helix</keyword>
<keyword evidence="3" id="KW-1003">Cell membrane</keyword>
<evidence type="ECO:0000256" key="3">
    <source>
        <dbReference type="ARBA" id="ARBA00022475"/>
    </source>
</evidence>
<proteinExistence type="predicted"/>
<dbReference type="PANTHER" id="PTHR37461:SF1">
    <property type="entry name" value="ANTI-SIGMA-K FACTOR RSKA"/>
    <property type="match status" value="1"/>
</dbReference>
<reference evidence="15" key="1">
    <citation type="submission" date="2021-01" db="EMBL/GenBank/DDBJ databases">
        <title>Whole genome shotgun sequence of Rugosimonospora africana NBRC 104875.</title>
        <authorList>
            <person name="Komaki H."/>
            <person name="Tamura T."/>
        </authorList>
    </citation>
    <scope>NUCLEOTIDE SEQUENCE</scope>
    <source>
        <strain evidence="15">NBRC 104875</strain>
    </source>
</reference>
<sequence length="241" mass="25346">MSTDIHTLAGAYVLDSVTDIERAEFDRHLKTCPACNREVAELRETAARLGDLTVPPPPAALRADVLQRIGRTRQVAPGHSDVDRKPGRARWPLWGTAAAAAVLIAAGSGAAGYALQEHRAHSAESRARQANQVLAILHAPDARVTAQSVPVGGHVTVVVSEHLDRGVALIDGLPSPGDWAYQLWIINGATLTSVGLMNATATSTTRIFTGIRDAAAFGISKEPPHGSATPTQPLVASFPLS</sequence>
<evidence type="ECO:0000259" key="14">
    <source>
        <dbReference type="Pfam" id="PF22618"/>
    </source>
</evidence>
<evidence type="ECO:0000256" key="4">
    <source>
        <dbReference type="ARBA" id="ARBA00022692"/>
    </source>
</evidence>
<evidence type="ECO:0000256" key="1">
    <source>
        <dbReference type="ARBA" id="ARBA00004167"/>
    </source>
</evidence>
<evidence type="ECO:0000256" key="2">
    <source>
        <dbReference type="ARBA" id="ARBA00004236"/>
    </source>
</evidence>
<keyword evidence="7 12" id="KW-0472">Membrane</keyword>
<dbReference type="InterPro" id="IPR018764">
    <property type="entry name" value="RskA_C"/>
</dbReference>
<dbReference type="GO" id="GO:0016989">
    <property type="term" value="F:sigma factor antagonist activity"/>
    <property type="evidence" value="ECO:0007669"/>
    <property type="project" value="TreeGrafter"/>
</dbReference>
<comment type="subcellular location">
    <subcellularLocation>
        <location evidence="2">Cell membrane</location>
    </subcellularLocation>
    <subcellularLocation>
        <location evidence="1">Membrane</location>
        <topology evidence="1">Single-pass membrane protein</topology>
    </subcellularLocation>
</comment>
<dbReference type="InterPro" id="IPR041916">
    <property type="entry name" value="Anti_sigma_zinc_sf"/>
</dbReference>
<accession>A0A8J3R5K0</accession>
<evidence type="ECO:0000256" key="11">
    <source>
        <dbReference type="SAM" id="MobiDB-lite"/>
    </source>
</evidence>
<comment type="caution">
    <text evidence="15">The sequence shown here is derived from an EMBL/GenBank/DDBJ whole genome shotgun (WGS) entry which is preliminary data.</text>
</comment>
<keyword evidence="16" id="KW-1185">Reference proteome</keyword>
<feature type="domain" description="Anti-sigma K factor RskA C-terminal" evidence="13">
    <location>
        <begin position="96"/>
        <end position="233"/>
    </location>
</feature>
<gene>
    <name evidence="15" type="ORF">Raf01_85930</name>
</gene>
<evidence type="ECO:0000256" key="9">
    <source>
        <dbReference type="ARBA" id="ARBA00029829"/>
    </source>
</evidence>
<feature type="compositionally biased region" description="Polar residues" evidence="11">
    <location>
        <begin position="228"/>
        <end position="241"/>
    </location>
</feature>
<evidence type="ECO:0000256" key="5">
    <source>
        <dbReference type="ARBA" id="ARBA00022989"/>
    </source>
</evidence>
<dbReference type="Gene3D" id="1.10.10.1320">
    <property type="entry name" value="Anti-sigma factor, zinc-finger domain"/>
    <property type="match status" value="1"/>
</dbReference>
<keyword evidence="6" id="KW-0805">Transcription regulation</keyword>
<dbReference type="Pfam" id="PF10099">
    <property type="entry name" value="RskA_C"/>
    <property type="match status" value="1"/>
</dbReference>
<feature type="transmembrane region" description="Helical" evidence="12">
    <location>
        <begin position="93"/>
        <end position="115"/>
    </location>
</feature>